<feature type="region of interest" description="Disordered" evidence="1">
    <location>
        <begin position="50"/>
        <end position="73"/>
    </location>
</feature>
<sequence>MRRGSNASGSHGVEKPPARQFRVSLKSLRGLGSYLRRNWNSVFDFSTSTGHRLSSSSGGSSKASRPALPSKEQLQQIETNKLHVRNTTSLKGTLFQATVPWSMSDDRVVVSTASLTCQPWPEDSNYKTVTLDTPVAFVRPFHMTKVRTNDRKWFCKQHAYVNFSGVFGDNARENSSNGTDHFSSQLNVPIDENYRTMPLNVPLTFALAVDKKLNGNAQGKLVIEAS</sequence>
<organism evidence="2 3">
    <name type="scientific">Trichuris trichiura</name>
    <name type="common">Whipworm</name>
    <name type="synonym">Trichocephalus trichiurus</name>
    <dbReference type="NCBI Taxonomy" id="36087"/>
    <lineage>
        <taxon>Eukaryota</taxon>
        <taxon>Metazoa</taxon>
        <taxon>Ecdysozoa</taxon>
        <taxon>Nematoda</taxon>
        <taxon>Enoplea</taxon>
        <taxon>Dorylaimia</taxon>
        <taxon>Trichinellida</taxon>
        <taxon>Trichuridae</taxon>
        <taxon>Trichuris</taxon>
    </lineage>
</organism>
<feature type="region of interest" description="Disordered" evidence="1">
    <location>
        <begin position="1"/>
        <end position="21"/>
    </location>
</feature>
<protein>
    <submittedName>
        <fullName evidence="2">Uncharacterized protein</fullName>
    </submittedName>
</protein>
<proteinExistence type="predicted"/>
<evidence type="ECO:0000256" key="1">
    <source>
        <dbReference type="SAM" id="MobiDB-lite"/>
    </source>
</evidence>
<gene>
    <name evidence="2" type="ORF">TTRE_0000065301</name>
</gene>
<accession>A0A077YX94</accession>
<reference evidence="2" key="1">
    <citation type="submission" date="2014-01" db="EMBL/GenBank/DDBJ databases">
        <authorList>
            <person name="Aslett M."/>
        </authorList>
    </citation>
    <scope>NUCLEOTIDE SEQUENCE</scope>
</reference>
<dbReference type="EMBL" id="HG805821">
    <property type="protein sequence ID" value="CDW52394.1"/>
    <property type="molecule type" value="Genomic_DNA"/>
</dbReference>
<dbReference type="Proteomes" id="UP000030665">
    <property type="component" value="Unassembled WGS sequence"/>
</dbReference>
<dbReference type="AlphaFoldDB" id="A0A077YX94"/>
<reference evidence="2" key="2">
    <citation type="submission" date="2014-03" db="EMBL/GenBank/DDBJ databases">
        <title>The whipworm genome and dual-species transcriptomics of an intimate host-pathogen interaction.</title>
        <authorList>
            <person name="Foth B.J."/>
            <person name="Tsai I.J."/>
            <person name="Reid A.J."/>
            <person name="Bancroft A.J."/>
            <person name="Nichol S."/>
            <person name="Tracey A."/>
            <person name="Holroyd N."/>
            <person name="Cotton J.A."/>
            <person name="Stanley E.J."/>
            <person name="Zarowiecki M."/>
            <person name="Liu J.Z."/>
            <person name="Huckvale T."/>
            <person name="Cooper P.J."/>
            <person name="Grencis R.K."/>
            <person name="Berriman M."/>
        </authorList>
    </citation>
    <scope>NUCLEOTIDE SEQUENCE [LARGE SCALE GENOMIC DNA]</scope>
</reference>
<name>A0A077YX94_TRITR</name>
<evidence type="ECO:0000313" key="3">
    <source>
        <dbReference type="Proteomes" id="UP000030665"/>
    </source>
</evidence>
<dbReference type="OrthoDB" id="5917727at2759"/>
<evidence type="ECO:0000313" key="2">
    <source>
        <dbReference type="EMBL" id="CDW52394.1"/>
    </source>
</evidence>
<feature type="compositionally biased region" description="Low complexity" evidence="1">
    <location>
        <begin position="50"/>
        <end position="64"/>
    </location>
</feature>
<keyword evidence="3" id="KW-1185">Reference proteome</keyword>